<evidence type="ECO:0000313" key="3">
    <source>
        <dbReference type="Proteomes" id="UP000321764"/>
    </source>
</evidence>
<proteinExistence type="predicted"/>
<comment type="caution">
    <text evidence="2">The sequence shown here is derived from an EMBL/GenBank/DDBJ whole genome shotgun (WGS) entry which is preliminary data.</text>
</comment>
<dbReference type="EMBL" id="VKAD01000002">
    <property type="protein sequence ID" value="TXR52068.1"/>
    <property type="molecule type" value="Genomic_DNA"/>
</dbReference>
<evidence type="ECO:0000313" key="2">
    <source>
        <dbReference type="EMBL" id="TXR52068.1"/>
    </source>
</evidence>
<dbReference type="RefSeq" id="WP_147714664.1">
    <property type="nucleotide sequence ID" value="NZ_VKAD01000002.1"/>
</dbReference>
<dbReference type="InterPro" id="IPR008311">
    <property type="entry name" value="UCP028101"/>
</dbReference>
<dbReference type="InterPro" id="IPR011047">
    <property type="entry name" value="Quinoprotein_ADH-like_sf"/>
</dbReference>
<feature type="chain" id="PRO_5023024939" evidence="1">
    <location>
        <begin position="26"/>
        <end position="354"/>
    </location>
</feature>
<feature type="signal peptide" evidence="1">
    <location>
        <begin position="1"/>
        <end position="25"/>
    </location>
</feature>
<gene>
    <name evidence="2" type="ORF">FME95_11680</name>
</gene>
<name>A0A5C8Z4E6_9GAMM</name>
<dbReference type="Pfam" id="PF07433">
    <property type="entry name" value="DUF1513"/>
    <property type="match status" value="1"/>
</dbReference>
<dbReference type="Proteomes" id="UP000321764">
    <property type="component" value="Unassembled WGS sequence"/>
</dbReference>
<dbReference type="SUPFAM" id="SSF50998">
    <property type="entry name" value="Quinoprotein alcohol dehydrogenase-like"/>
    <property type="match status" value="1"/>
</dbReference>
<protein>
    <submittedName>
        <fullName evidence="2">DUF1513 domain-containing protein</fullName>
    </submittedName>
</protein>
<organism evidence="2 3">
    <name type="scientific">Reinekea thalattae</name>
    <dbReference type="NCBI Taxonomy" id="2593301"/>
    <lineage>
        <taxon>Bacteria</taxon>
        <taxon>Pseudomonadati</taxon>
        <taxon>Pseudomonadota</taxon>
        <taxon>Gammaproteobacteria</taxon>
        <taxon>Oceanospirillales</taxon>
        <taxon>Saccharospirillaceae</taxon>
        <taxon>Reinekea</taxon>
    </lineage>
</organism>
<sequence length="354" mass="38848">MRLQRRSFIQALALSSVGLMPLARATTNQQPSSFGSVIGTCRLDQDHYGVSSVDLTGRVEWQFPLPARGHEVALHPSRAIGVAIARRPERYLVMFNALSGEVLTQYDVEPSLKLNGHAVWHGDNLIVSGSDTAESTMQLLRFAFNNSANQLSLVEQRGYELLGPHQMVLKNNTLWVAIGGLKTAGREVLNKQSVESGLASISPDNLELINYVSSPEASVSLRHLCASNQGDIYIAGQYQLDVSQSPALLFKLNNNQLTPFQIEPDFWPRVKGYIGSIACTDTSIVATSPRGHWLGEFDMNTLSLQEQLLSMDICALANSPVGPIAGTGTGNLHLAEQRINSHVRWDNHFSYRPS</sequence>
<reference evidence="2 3" key="1">
    <citation type="submission" date="2019-07" db="EMBL/GenBank/DDBJ databases">
        <title>Reinekea sp. strain SSH23 genome sequencing and assembly.</title>
        <authorList>
            <person name="Kim I."/>
        </authorList>
    </citation>
    <scope>NUCLEOTIDE SEQUENCE [LARGE SCALE GENOMIC DNA]</scope>
    <source>
        <strain evidence="2 3">SSH23</strain>
    </source>
</reference>
<dbReference type="AlphaFoldDB" id="A0A5C8Z4E6"/>
<evidence type="ECO:0000256" key="1">
    <source>
        <dbReference type="SAM" id="SignalP"/>
    </source>
</evidence>
<keyword evidence="1" id="KW-0732">Signal</keyword>
<accession>A0A5C8Z4E6</accession>
<dbReference type="OrthoDB" id="5624218at2"/>
<keyword evidence="3" id="KW-1185">Reference proteome</keyword>